<dbReference type="Pfam" id="PF00685">
    <property type="entry name" value="Sulfotransfer_1"/>
    <property type="match status" value="1"/>
</dbReference>
<feature type="domain" description="Sulfotransferase" evidence="1">
    <location>
        <begin position="35"/>
        <end position="230"/>
    </location>
</feature>
<proteinExistence type="predicted"/>
<dbReference type="EMBL" id="OZ026884">
    <property type="protein sequence ID" value="CAL1239568.1"/>
    <property type="molecule type" value="Genomic_DNA"/>
</dbReference>
<dbReference type="InterPro" id="IPR027417">
    <property type="entry name" value="P-loop_NTPase"/>
</dbReference>
<dbReference type="InterPro" id="IPR000863">
    <property type="entry name" value="Sulfotransferase_dom"/>
</dbReference>
<evidence type="ECO:0000313" key="2">
    <source>
        <dbReference type="EMBL" id="CAL1239568.1"/>
    </source>
</evidence>
<sequence length="275" mass="32068">MNSIVNKSLRRLYLLGKTVRWGMRPCPAGARETRLIAGAQRSGTNLVMDILERSWEADVYHESDPRAFQVYRMRPLPIIQELRKRSRAKCFILKALCESQDLPELMEQLAPAKAVWVLRNYNDVVNSMVISFPRTHEDLQRIAQDRKLGGWRTEGMSEQTYRLVSGLVKRHGDALTNASASALQWYFRNVLYFEKGFYQHPDIKLLRYEDLVTQPQRTVSGLFEFFGLPYHPWVHGMVFSSSLRKRPAPELLPEVAELCEKLWQRFQELEKPQSI</sequence>
<dbReference type="Proteomes" id="UP001497493">
    <property type="component" value="Chromosome"/>
</dbReference>
<dbReference type="SUPFAM" id="SSF52540">
    <property type="entry name" value="P-loop containing nucleoside triphosphate hydrolases"/>
    <property type="match status" value="1"/>
</dbReference>
<gene>
    <name evidence="2" type="ORF">MECH1_V1_0792</name>
</gene>
<dbReference type="Gene3D" id="3.40.50.300">
    <property type="entry name" value="P-loop containing nucleotide triphosphate hydrolases"/>
    <property type="match status" value="1"/>
</dbReference>
<name>A0ABM9NG38_9GAMM</name>
<evidence type="ECO:0000313" key="3">
    <source>
        <dbReference type="Proteomes" id="UP001497493"/>
    </source>
</evidence>
<reference evidence="2 3" key="1">
    <citation type="submission" date="2024-04" db="EMBL/GenBank/DDBJ databases">
        <authorList>
            <person name="Cremers G."/>
        </authorList>
    </citation>
    <scope>NUCLEOTIDE SEQUENCE [LARGE SCALE GENOMIC DNA]</scope>
    <source>
        <strain evidence="2">MeCH1-AG</strain>
    </source>
</reference>
<organism evidence="2 3">
    <name type="scientific">Candidatus Methylocalor cossyra</name>
    <dbReference type="NCBI Taxonomy" id="3108543"/>
    <lineage>
        <taxon>Bacteria</taxon>
        <taxon>Pseudomonadati</taxon>
        <taxon>Pseudomonadota</taxon>
        <taxon>Gammaproteobacteria</taxon>
        <taxon>Methylococcales</taxon>
        <taxon>Methylococcaceae</taxon>
        <taxon>Candidatus Methylocalor</taxon>
    </lineage>
</organism>
<evidence type="ECO:0000259" key="1">
    <source>
        <dbReference type="Pfam" id="PF00685"/>
    </source>
</evidence>
<protein>
    <submittedName>
        <fullName evidence="2">Sulfotransferase domain protein</fullName>
    </submittedName>
</protein>
<dbReference type="RefSeq" id="WP_348759113.1">
    <property type="nucleotide sequence ID" value="NZ_OZ026884.1"/>
</dbReference>
<keyword evidence="3" id="KW-1185">Reference proteome</keyword>
<accession>A0ABM9NG38</accession>